<evidence type="ECO:0000313" key="8">
    <source>
        <dbReference type="Proteomes" id="UP000243052"/>
    </source>
</evidence>
<dbReference type="RefSeq" id="XP_017987669.1">
    <property type="nucleotide sequence ID" value="XM_018131753.1"/>
</dbReference>
<proteinExistence type="inferred from homology"/>
<dbReference type="InterPro" id="IPR013868">
    <property type="entry name" value="Cut8/Sts1_fam"/>
</dbReference>
<keyword evidence="5" id="KW-0813">Transport</keyword>
<reference evidence="7 8" key="1">
    <citation type="submission" date="2016-01" db="EMBL/GenBank/DDBJ databases">
        <title>Genome sequence of the yeast Holleya sinecauda.</title>
        <authorList>
            <person name="Dietrich F.S."/>
        </authorList>
    </citation>
    <scope>NUCLEOTIDE SEQUENCE [LARGE SCALE GENOMIC DNA]</scope>
    <source>
        <strain evidence="7 8">ATCC 58844</strain>
    </source>
</reference>
<dbReference type="OrthoDB" id="10061064at2759"/>
<dbReference type="GeneID" id="28723929"/>
<dbReference type="PANTHER" id="PTHR28032:SF1">
    <property type="entry name" value="FI02826P"/>
    <property type="match status" value="1"/>
</dbReference>
<evidence type="ECO:0000256" key="2">
    <source>
        <dbReference type="ARBA" id="ARBA00016204"/>
    </source>
</evidence>
<keyword evidence="3 5" id="KW-0653">Protein transport</keyword>
<dbReference type="PANTHER" id="PTHR28032">
    <property type="entry name" value="FI02826P"/>
    <property type="match status" value="1"/>
</dbReference>
<dbReference type="GO" id="GO:0005737">
    <property type="term" value="C:cytoplasm"/>
    <property type="evidence" value="ECO:0007669"/>
    <property type="project" value="UniProtKB-SubCell"/>
</dbReference>
<evidence type="ECO:0000256" key="5">
    <source>
        <dbReference type="RuleBase" id="RU368013"/>
    </source>
</evidence>
<feature type="region of interest" description="Disordered" evidence="6">
    <location>
        <begin position="19"/>
        <end position="44"/>
    </location>
</feature>
<dbReference type="GO" id="GO:0015031">
    <property type="term" value="P:protein transport"/>
    <property type="evidence" value="ECO:0007669"/>
    <property type="project" value="UniProtKB-UniRule"/>
</dbReference>
<dbReference type="STRING" id="45286.A0A109UZE6"/>
<feature type="compositionally biased region" description="Low complexity" evidence="6">
    <location>
        <begin position="19"/>
        <end position="35"/>
    </location>
</feature>
<dbReference type="GO" id="GO:0031965">
    <property type="term" value="C:nuclear membrane"/>
    <property type="evidence" value="ECO:0007669"/>
    <property type="project" value="TreeGrafter"/>
</dbReference>
<gene>
    <name evidence="7" type="ORF">AW171_hschr42576</name>
</gene>
<comment type="subcellular location">
    <subcellularLocation>
        <location evidence="5">Cytoplasm</location>
    </subcellularLocation>
    <subcellularLocation>
        <location evidence="5">Nucleus</location>
    </subcellularLocation>
</comment>
<dbReference type="InterPro" id="IPR038422">
    <property type="entry name" value="Cut8/Sts1_sf"/>
</dbReference>
<dbReference type="Gene3D" id="1.20.58.1590">
    <property type="entry name" value="Tethering factor for nuclear proteasome Cut8/Sts1"/>
    <property type="match status" value="1"/>
</dbReference>
<keyword evidence="4 5" id="KW-0539">Nucleus</keyword>
<evidence type="ECO:0000256" key="3">
    <source>
        <dbReference type="ARBA" id="ARBA00022927"/>
    </source>
</evidence>
<dbReference type="Proteomes" id="UP000243052">
    <property type="component" value="Chromosome iv"/>
</dbReference>
<keyword evidence="8" id="KW-1185">Reference proteome</keyword>
<accession>A0A109UZE6</accession>
<keyword evidence="5" id="KW-0963">Cytoplasm</keyword>
<sequence>MSQSVGFDWGFVGNGTVNSNNSGGNSATGTSATVGGHIGQNNNYKVSKPRLKRRFTNDEVPQQAHTTRRVAKRKAVHYNVIQGQPLPVSRAIEIMDRETLQTTLMQLLTLHPEIHDSFARVQPNTHDMDKLTGLLERKLQAVYDHIPYSKYGDMLNDYAFVRTKAAMLEFLNCLIDCLLESIPPRSPNLMQSFKFLVYGTRLLTQVPQFETQSNNYYKNICYEQVAEIWSSLIKHASADINFLSSKPGLMHYLEELKLLNKQTKGKLDAAVHIFTLVVEDQRCIPAAVPVAGVADPGSAADELGNNSNIVCNNIA</sequence>
<dbReference type="Pfam" id="PF08559">
    <property type="entry name" value="Cut8"/>
    <property type="match status" value="1"/>
</dbReference>
<organism evidence="7 8">
    <name type="scientific">Eremothecium sinecaudum</name>
    <dbReference type="NCBI Taxonomy" id="45286"/>
    <lineage>
        <taxon>Eukaryota</taxon>
        <taxon>Fungi</taxon>
        <taxon>Dikarya</taxon>
        <taxon>Ascomycota</taxon>
        <taxon>Saccharomycotina</taxon>
        <taxon>Saccharomycetes</taxon>
        <taxon>Saccharomycetales</taxon>
        <taxon>Saccharomycetaceae</taxon>
        <taxon>Eremothecium</taxon>
    </lineage>
</organism>
<evidence type="ECO:0000256" key="6">
    <source>
        <dbReference type="SAM" id="MobiDB-lite"/>
    </source>
</evidence>
<dbReference type="GO" id="GO:0071630">
    <property type="term" value="P:nuclear protein quality control by the ubiquitin-proteasome system"/>
    <property type="evidence" value="ECO:0007669"/>
    <property type="project" value="UniProtKB-UniRule"/>
</dbReference>
<protein>
    <recommendedName>
        <fullName evidence="2 5">Tethering factor for nuclear proteasome STS1</fullName>
    </recommendedName>
</protein>
<evidence type="ECO:0000256" key="1">
    <source>
        <dbReference type="ARBA" id="ARBA00006199"/>
    </source>
</evidence>
<dbReference type="GO" id="GO:0070628">
    <property type="term" value="F:proteasome binding"/>
    <property type="evidence" value="ECO:0007669"/>
    <property type="project" value="TreeGrafter"/>
</dbReference>
<dbReference type="AlphaFoldDB" id="A0A109UZE6"/>
<comment type="similarity">
    <text evidence="1 5">Belongs to the cut8/STS1 family.</text>
</comment>
<evidence type="ECO:0000256" key="4">
    <source>
        <dbReference type="ARBA" id="ARBA00023242"/>
    </source>
</evidence>
<name>A0A109UZE6_9SACH</name>
<evidence type="ECO:0000313" key="7">
    <source>
        <dbReference type="EMBL" id="AMD20673.1"/>
    </source>
</evidence>
<dbReference type="EMBL" id="CP014244">
    <property type="protein sequence ID" value="AMD20673.1"/>
    <property type="molecule type" value="Genomic_DNA"/>
</dbReference>
<comment type="subunit">
    <text evidence="5">Binds the proteasome.</text>
</comment>
<dbReference type="GO" id="GO:0031144">
    <property type="term" value="P:proteasome localization"/>
    <property type="evidence" value="ECO:0007669"/>
    <property type="project" value="UniProtKB-UniRule"/>
</dbReference>
<comment type="function">
    <text evidence="5">Involved in ubiquitin-mediated protein degradation. Regulatory factor in the ubiquitin/proteasome pathway that controls the turnover of proteasome substrates. Targets proteasomes to the nucleus and facilitates the degradation of nuclear proteins.</text>
</comment>